<keyword evidence="4" id="KW-0547">Nucleotide-binding</keyword>
<comment type="pathway">
    <text evidence="1">Siderophore biosynthesis.</text>
</comment>
<dbReference type="KEGG" id="kab:B7C62_00860"/>
<dbReference type="Proteomes" id="UP000192251">
    <property type="component" value="Chromosome"/>
</dbReference>
<accession>A0ABC8BKQ6</accession>
<feature type="domain" description="AMP-binding enzyme C-terminal" evidence="6">
    <location>
        <begin position="448"/>
        <end position="525"/>
    </location>
</feature>
<keyword evidence="3" id="KW-0436">Ligase</keyword>
<dbReference type="Gene3D" id="3.40.50.980">
    <property type="match status" value="2"/>
</dbReference>
<dbReference type="Gene3D" id="2.30.38.10">
    <property type="entry name" value="Luciferase, Domain 3"/>
    <property type="match status" value="1"/>
</dbReference>
<dbReference type="PROSITE" id="PS00455">
    <property type="entry name" value="AMP_BINDING"/>
    <property type="match status" value="1"/>
</dbReference>
<feature type="domain" description="AMP-dependent synthetase/ligase" evidence="5">
    <location>
        <begin position="33"/>
        <end position="397"/>
    </location>
</feature>
<dbReference type="FunFam" id="3.30.300.30:FF:000008">
    <property type="entry name" value="2,3-dihydroxybenzoate-AMP ligase"/>
    <property type="match status" value="1"/>
</dbReference>
<dbReference type="CDD" id="cd05920">
    <property type="entry name" value="23DHB-AMP_lg"/>
    <property type="match status" value="1"/>
</dbReference>
<dbReference type="EMBL" id="CP020563">
    <property type="protein sequence ID" value="ARF70964.1"/>
    <property type="molecule type" value="Genomic_DNA"/>
</dbReference>
<dbReference type="FunFam" id="2.30.38.10:FF:000003">
    <property type="entry name" value="Vibriobactin-specific 2,3-dihydroxybenzoate-AMP ligase"/>
    <property type="match status" value="1"/>
</dbReference>
<dbReference type="AlphaFoldDB" id="A0ABC8BKQ6"/>
<sequence>MSTQAAPTWPAEFAEKYRAAGWWRGETFGEMLRQRAEEHPDRIAIVDPVAGSRWTYADLDRRADRLAAGFLARGIAKNDKVVVQLPNIAEFFEVIFALFRIGALPVFALPAHRETEIAYFCEFTEATAYIIAAEHGGYDYRELAARTRAHVPTLKHVFVAQGDPGDFEALAEVAGEPVGYGGPRPDDLAFLQLSGGSTGVPKLIPRTHDDYIYSLWGSNEICGVDENSVYLVVLPAAHNFPLSSPGSLGTLYAGGRVVLCPQPSPEVAFPLIEREGVTITGLVPPLALLWTEAAPGSAHDLSSLDVLLVGGAKFSEEAARRVRPALGCTLQQVFGMAEGLVNYTRLDDPVETVVTTQGRPISPDDEILVVDDEDREVAPGATGHLLTRGPYTIRGYWNAPEHNARSFTEDGFYRTGDVVRVTETGHIVVEGRAKDQINRGGEKVAAEEVENHILAHPAVHDANVVAEPDPYLGERVCAYVILRPGAGPLKAVAVKRFVRERGLAAYKVPDRVEFVDAFPQTGVGKVSKKDLRDAAARTASL</sequence>
<protein>
    <submittedName>
        <fullName evidence="7">(2,3-dihydroxybenzoyl)adenylate synthase</fullName>
    </submittedName>
</protein>
<dbReference type="SUPFAM" id="SSF56801">
    <property type="entry name" value="Acetyl-CoA synthetase-like"/>
    <property type="match status" value="1"/>
</dbReference>
<dbReference type="InterPro" id="IPR000873">
    <property type="entry name" value="AMP-dep_synth/lig_dom"/>
</dbReference>
<dbReference type="InterPro" id="IPR050237">
    <property type="entry name" value="ATP-dep_AMP-bd_enzyme"/>
</dbReference>
<dbReference type="InterPro" id="IPR020845">
    <property type="entry name" value="AMP-binding_CS"/>
</dbReference>
<dbReference type="Pfam" id="PF00501">
    <property type="entry name" value="AMP-binding"/>
    <property type="match status" value="1"/>
</dbReference>
<evidence type="ECO:0000259" key="6">
    <source>
        <dbReference type="Pfam" id="PF13193"/>
    </source>
</evidence>
<name>A0ABC8BKQ6_9ACTN</name>
<evidence type="ECO:0000313" key="8">
    <source>
        <dbReference type="Proteomes" id="UP000192251"/>
    </source>
</evidence>
<dbReference type="InterPro" id="IPR025110">
    <property type="entry name" value="AMP-bd_C"/>
</dbReference>
<evidence type="ECO:0000256" key="3">
    <source>
        <dbReference type="ARBA" id="ARBA00022598"/>
    </source>
</evidence>
<keyword evidence="4" id="KW-0067">ATP-binding</keyword>
<dbReference type="Gene3D" id="3.30.300.30">
    <property type="match status" value="1"/>
</dbReference>
<proteinExistence type="inferred from homology"/>
<dbReference type="InterPro" id="IPR045851">
    <property type="entry name" value="AMP-bd_C_sf"/>
</dbReference>
<evidence type="ECO:0000256" key="2">
    <source>
        <dbReference type="ARBA" id="ARBA00006432"/>
    </source>
</evidence>
<evidence type="ECO:0000313" key="7">
    <source>
        <dbReference type="EMBL" id="ARF70964.1"/>
    </source>
</evidence>
<evidence type="ECO:0000256" key="4">
    <source>
        <dbReference type="ARBA" id="ARBA00022840"/>
    </source>
</evidence>
<dbReference type="RefSeq" id="WP_084744173.1">
    <property type="nucleotide sequence ID" value="NZ_CP020563.1"/>
</dbReference>
<keyword evidence="8" id="KW-1185">Reference proteome</keyword>
<dbReference type="NCBIfam" id="TIGR02275">
    <property type="entry name" value="DHB_AMP_lig"/>
    <property type="match status" value="1"/>
</dbReference>
<gene>
    <name evidence="7" type="ORF">B7C62_00860</name>
</gene>
<evidence type="ECO:0000259" key="5">
    <source>
        <dbReference type="Pfam" id="PF00501"/>
    </source>
</evidence>
<reference evidence="7 8" key="1">
    <citation type="submission" date="2017-04" db="EMBL/GenBank/DDBJ databases">
        <title>The complete genome sequence of Streptomyces albolongus YIM 101047, the producer of novel bafilomycins and novel odoriferous sesquiterpenoids.</title>
        <authorList>
            <person name="Yin M."/>
            <person name="Jiang Y."/>
        </authorList>
    </citation>
    <scope>NUCLEOTIDE SEQUENCE [LARGE SCALE GENOMIC DNA]</scope>
    <source>
        <strain evidence="7 8">YIM 101047</strain>
    </source>
</reference>
<dbReference type="GO" id="GO:0016878">
    <property type="term" value="F:acid-thiol ligase activity"/>
    <property type="evidence" value="ECO:0007669"/>
    <property type="project" value="UniProtKB-ARBA"/>
</dbReference>
<comment type="similarity">
    <text evidence="2">Belongs to the ATP-dependent AMP-binding enzyme family.</text>
</comment>
<evidence type="ECO:0000256" key="1">
    <source>
        <dbReference type="ARBA" id="ARBA00004924"/>
    </source>
</evidence>
<dbReference type="PANTHER" id="PTHR43767">
    <property type="entry name" value="LONG-CHAIN-FATTY-ACID--COA LIGASE"/>
    <property type="match status" value="1"/>
</dbReference>
<dbReference type="InterPro" id="IPR011963">
    <property type="entry name" value="DHB_AMP_lig"/>
</dbReference>
<dbReference type="Pfam" id="PF13193">
    <property type="entry name" value="AMP-binding_C"/>
    <property type="match status" value="1"/>
</dbReference>
<organism evidence="7 8">
    <name type="scientific">Kitasatospora albolonga</name>
    <dbReference type="NCBI Taxonomy" id="68173"/>
    <lineage>
        <taxon>Bacteria</taxon>
        <taxon>Bacillati</taxon>
        <taxon>Actinomycetota</taxon>
        <taxon>Actinomycetes</taxon>
        <taxon>Kitasatosporales</taxon>
        <taxon>Streptomycetaceae</taxon>
        <taxon>Kitasatospora</taxon>
    </lineage>
</organism>
<dbReference type="GO" id="GO:0005524">
    <property type="term" value="F:ATP binding"/>
    <property type="evidence" value="ECO:0007669"/>
    <property type="project" value="UniProtKB-KW"/>
</dbReference>
<dbReference type="PANTHER" id="PTHR43767:SF1">
    <property type="entry name" value="NONRIBOSOMAL PEPTIDE SYNTHASE PES1 (EUROFUNG)-RELATED"/>
    <property type="match status" value="1"/>
</dbReference>